<dbReference type="InterPro" id="IPR050445">
    <property type="entry name" value="Bact_polysacc_biosynth/exp"/>
</dbReference>
<evidence type="ECO:0000313" key="1">
    <source>
        <dbReference type="EMBL" id="MDV2887805.1"/>
    </source>
</evidence>
<feature type="non-terminal residue" evidence="1">
    <location>
        <position position="1"/>
    </location>
</feature>
<evidence type="ECO:0000313" key="2">
    <source>
        <dbReference type="Proteomes" id="UP001285636"/>
    </source>
</evidence>
<comment type="caution">
    <text evidence="1">The sequence shown here is derived from an EMBL/GenBank/DDBJ whole genome shotgun (WGS) entry which is preliminary data.</text>
</comment>
<protein>
    <submittedName>
        <fullName evidence="1">Capsular biosynthesis protein</fullName>
    </submittedName>
</protein>
<reference evidence="1" key="1">
    <citation type="submission" date="2023-10" db="EMBL/GenBank/DDBJ databases">
        <title>Screening of Alkalihalophilus pseudofirmusBZ-TG-HK211 and Its Alleviation of Salt Stress on Rapeseed Growth.</title>
        <authorList>
            <person name="Zhao B."/>
            <person name="Guo T."/>
        </authorList>
    </citation>
    <scope>NUCLEOTIDE SEQUENCE</scope>
    <source>
        <strain evidence="1">BZ-TG-HK211</strain>
    </source>
</reference>
<accession>A0AAJ2U597</accession>
<gene>
    <name evidence="1" type="ORF">RYX45_21800</name>
</gene>
<dbReference type="GO" id="GO:0004713">
    <property type="term" value="F:protein tyrosine kinase activity"/>
    <property type="evidence" value="ECO:0007669"/>
    <property type="project" value="TreeGrafter"/>
</dbReference>
<proteinExistence type="predicted"/>
<dbReference type="Proteomes" id="UP001285636">
    <property type="component" value="Unassembled WGS sequence"/>
</dbReference>
<dbReference type="AlphaFoldDB" id="A0AAJ2U597"/>
<name>A0AAJ2U597_ALKPS</name>
<dbReference type="EMBL" id="JAWJAY010000493">
    <property type="protein sequence ID" value="MDV2887805.1"/>
    <property type="molecule type" value="Genomic_DNA"/>
</dbReference>
<sequence>VNKSKDQETAYQYNEVQTNLQLINTYNVIIKSPAILELVIKDLHLDMTVKELNKKITVQNEKDSQVVNLSVQDTSAATAAKIANKTAQVFQK</sequence>
<dbReference type="RefSeq" id="WP_369293406.1">
    <property type="nucleotide sequence ID" value="NZ_JAWJAY010000493.1"/>
</dbReference>
<dbReference type="PANTHER" id="PTHR32309">
    <property type="entry name" value="TYROSINE-PROTEIN KINASE"/>
    <property type="match status" value="1"/>
</dbReference>
<dbReference type="GO" id="GO:0005886">
    <property type="term" value="C:plasma membrane"/>
    <property type="evidence" value="ECO:0007669"/>
    <property type="project" value="TreeGrafter"/>
</dbReference>
<feature type="non-terminal residue" evidence="1">
    <location>
        <position position="92"/>
    </location>
</feature>
<dbReference type="PANTHER" id="PTHR32309:SF13">
    <property type="entry name" value="FERRIC ENTEROBACTIN TRANSPORT PROTEIN FEPE"/>
    <property type="match status" value="1"/>
</dbReference>
<organism evidence="1 2">
    <name type="scientific">Alkalihalophilus pseudofirmus</name>
    <name type="common">Bacillus pseudofirmus</name>
    <dbReference type="NCBI Taxonomy" id="79885"/>
    <lineage>
        <taxon>Bacteria</taxon>
        <taxon>Bacillati</taxon>
        <taxon>Bacillota</taxon>
        <taxon>Bacilli</taxon>
        <taxon>Bacillales</taxon>
        <taxon>Bacillaceae</taxon>
        <taxon>Alkalihalophilus</taxon>
    </lineage>
</organism>